<feature type="transmembrane region" description="Helical" evidence="5">
    <location>
        <begin position="324"/>
        <end position="342"/>
    </location>
</feature>
<dbReference type="Proteomes" id="UP000658733">
    <property type="component" value="Unassembled WGS sequence"/>
</dbReference>
<gene>
    <name evidence="6" type="ORF">ISP01_04645</name>
</gene>
<comment type="similarity">
    <text evidence="5">Belongs to the 4-toluene sulfonate uptake permease (TSUP) (TC 2.A.102) family.</text>
</comment>
<evidence type="ECO:0000256" key="4">
    <source>
        <dbReference type="ARBA" id="ARBA00023136"/>
    </source>
</evidence>
<dbReference type="AlphaFoldDB" id="A0A843AFJ2"/>
<organism evidence="6 7">
    <name type="scientific">Methanobrevibacter arboriphilus</name>
    <dbReference type="NCBI Taxonomy" id="39441"/>
    <lineage>
        <taxon>Archaea</taxon>
        <taxon>Methanobacteriati</taxon>
        <taxon>Methanobacteriota</taxon>
        <taxon>Methanomada group</taxon>
        <taxon>Methanobacteria</taxon>
        <taxon>Methanobacteriales</taxon>
        <taxon>Methanobacteriaceae</taxon>
        <taxon>Methanobrevibacter</taxon>
    </lineage>
</organism>
<feature type="transmembrane region" description="Helical" evidence="5">
    <location>
        <begin position="119"/>
        <end position="137"/>
    </location>
</feature>
<feature type="transmembrane region" description="Helical" evidence="5">
    <location>
        <begin position="220"/>
        <end position="252"/>
    </location>
</feature>
<evidence type="ECO:0000313" key="6">
    <source>
        <dbReference type="EMBL" id="MBF4468673.1"/>
    </source>
</evidence>
<dbReference type="PANTHER" id="PTHR43701">
    <property type="entry name" value="MEMBRANE TRANSPORTER PROTEIN MJ0441-RELATED"/>
    <property type="match status" value="1"/>
</dbReference>
<dbReference type="InterPro" id="IPR002781">
    <property type="entry name" value="TM_pro_TauE-like"/>
</dbReference>
<feature type="transmembrane region" description="Helical" evidence="5">
    <location>
        <begin position="93"/>
        <end position="113"/>
    </location>
</feature>
<evidence type="ECO:0000256" key="3">
    <source>
        <dbReference type="ARBA" id="ARBA00022989"/>
    </source>
</evidence>
<dbReference type="GO" id="GO:0005886">
    <property type="term" value="C:plasma membrane"/>
    <property type="evidence" value="ECO:0007669"/>
    <property type="project" value="UniProtKB-SubCell"/>
</dbReference>
<keyword evidence="2 5" id="KW-0812">Transmembrane</keyword>
<comment type="caution">
    <text evidence="6">The sequence shown here is derived from an EMBL/GenBank/DDBJ whole genome shotgun (WGS) entry which is preliminary data.</text>
</comment>
<comment type="subcellular location">
    <subcellularLocation>
        <location evidence="5">Cell membrane</location>
        <topology evidence="5">Multi-pass membrane protein</topology>
    </subcellularLocation>
    <subcellularLocation>
        <location evidence="1">Membrane</location>
        <topology evidence="1">Multi-pass membrane protein</topology>
    </subcellularLocation>
</comment>
<dbReference type="RefSeq" id="WP_278522618.1">
    <property type="nucleotide sequence ID" value="NZ_JADIIN010000036.1"/>
</dbReference>
<dbReference type="InterPro" id="IPR051598">
    <property type="entry name" value="TSUP/Inactive_protease-like"/>
</dbReference>
<keyword evidence="5" id="KW-1003">Cell membrane</keyword>
<feature type="transmembrane region" description="Helical" evidence="5">
    <location>
        <begin position="59"/>
        <end position="81"/>
    </location>
</feature>
<proteinExistence type="inferred from homology"/>
<evidence type="ECO:0000256" key="2">
    <source>
        <dbReference type="ARBA" id="ARBA00022692"/>
    </source>
</evidence>
<dbReference type="EMBL" id="JADIIN010000036">
    <property type="protein sequence ID" value="MBF4468673.1"/>
    <property type="molecule type" value="Genomic_DNA"/>
</dbReference>
<feature type="transmembrane region" description="Helical" evidence="5">
    <location>
        <begin position="290"/>
        <end position="312"/>
    </location>
</feature>
<accession>A0A843AFJ2</accession>
<protein>
    <recommendedName>
        <fullName evidence="5">Probable membrane transporter protein</fullName>
    </recommendedName>
</protein>
<dbReference type="Pfam" id="PF01925">
    <property type="entry name" value="TauE"/>
    <property type="match status" value="1"/>
</dbReference>
<keyword evidence="3 5" id="KW-1133">Transmembrane helix</keyword>
<feature type="transmembrane region" description="Helical" evidence="5">
    <location>
        <begin position="258"/>
        <end position="278"/>
    </location>
</feature>
<evidence type="ECO:0000256" key="5">
    <source>
        <dbReference type="RuleBase" id="RU363041"/>
    </source>
</evidence>
<keyword evidence="4 5" id="KW-0472">Membrane</keyword>
<sequence>MLSHLFRGVIILLIEYIFFLIIIGIFAGSLAGLLGIGGGFLMVPLQYFLLTSMGVDHDLALRISIGTSLAIIIPTAISGAYSHQCELKNILNIGIILGILGMFGGILGGIASSNLPSNILGSILGFFLIFTSIFMILNKKISKKNSETDSEISIKKNIKKDIESNSENNIEYTCKDDSEKDCENNIEINSELNFNVINNDSNEINNDIEREGLYSPKLKWSILFGIIVGFLSGLLGIGGGVFLIPLLILLGFTLRRSIAISSVFISLTAIGGTLSYIFTGFGVNTLPYSLGYISLVNFGIIILFSIPMAYFGAKLAYKIPEKRLNQIFAILLFYMGIKMLGLDPISYILGI</sequence>
<name>A0A843AFJ2_METAZ</name>
<evidence type="ECO:0000313" key="7">
    <source>
        <dbReference type="Proteomes" id="UP000658733"/>
    </source>
</evidence>
<reference evidence="6" key="1">
    <citation type="submission" date="2020-10" db="EMBL/GenBank/DDBJ databases">
        <title>Dehalococcoides mccartyi of a TCE/Cr reducing biochatode.</title>
        <authorList>
            <person name="Matturro B."/>
        </authorList>
    </citation>
    <scope>NUCLEOTIDE SEQUENCE</scope>
    <source>
        <strain evidence="6">Bin4</strain>
    </source>
</reference>
<evidence type="ECO:0000256" key="1">
    <source>
        <dbReference type="ARBA" id="ARBA00004141"/>
    </source>
</evidence>
<dbReference type="PANTHER" id="PTHR43701:SF2">
    <property type="entry name" value="MEMBRANE TRANSPORTER PROTEIN YJNA-RELATED"/>
    <property type="match status" value="1"/>
</dbReference>
<feature type="transmembrane region" description="Helical" evidence="5">
    <location>
        <begin position="12"/>
        <end position="39"/>
    </location>
</feature>